<evidence type="ECO:0000313" key="2">
    <source>
        <dbReference type="EMBL" id="MFH6982321.1"/>
    </source>
</evidence>
<protein>
    <submittedName>
        <fullName evidence="2">DoxX family protein</fullName>
    </submittedName>
</protein>
<accession>A0ABW7N3Z8</accession>
<proteinExistence type="predicted"/>
<dbReference type="EMBL" id="JBIPKE010000011">
    <property type="protein sequence ID" value="MFH6982321.1"/>
    <property type="molecule type" value="Genomic_DNA"/>
</dbReference>
<keyword evidence="3" id="KW-1185">Reference proteome</keyword>
<keyword evidence="1" id="KW-1133">Transmembrane helix</keyword>
<keyword evidence="1" id="KW-0812">Transmembrane</keyword>
<organism evidence="2 3">
    <name type="scientific">Marinoscillum luteum</name>
    <dbReference type="NCBI Taxonomy" id="861051"/>
    <lineage>
        <taxon>Bacteria</taxon>
        <taxon>Pseudomonadati</taxon>
        <taxon>Bacteroidota</taxon>
        <taxon>Cytophagia</taxon>
        <taxon>Cytophagales</taxon>
        <taxon>Reichenbachiellaceae</taxon>
        <taxon>Marinoscillum</taxon>
    </lineage>
</organism>
<dbReference type="Proteomes" id="UP001610063">
    <property type="component" value="Unassembled WGS sequence"/>
</dbReference>
<gene>
    <name evidence="2" type="ORF">ACHKAR_02670</name>
</gene>
<sequence>MKSLGFIGKLLFVLPFAMFGFFHFMNASAMSGMVPAAFPAPEAWVYLAGLGHILAVVAIVIDKKAKLATMLLGIMLLSFALLVHFGGFMDGDQGDTANFLKATSLAGAAFFMSSKLTN</sequence>
<reference evidence="2 3" key="1">
    <citation type="journal article" date="2013" name="Int. J. Syst. Evol. Microbiol.">
        <title>Marinoscillum luteum sp. nov., isolated from marine sediment.</title>
        <authorList>
            <person name="Cha I.T."/>
            <person name="Park S.J."/>
            <person name="Kim S.J."/>
            <person name="Kim J.G."/>
            <person name="Jung M.Y."/>
            <person name="Shin K.S."/>
            <person name="Kwon K.K."/>
            <person name="Yang S.H."/>
            <person name="Seo Y.S."/>
            <person name="Rhee S.K."/>
        </authorList>
    </citation>
    <scope>NUCLEOTIDE SEQUENCE [LARGE SCALE GENOMIC DNA]</scope>
    <source>
        <strain evidence="2 3">KCTC 23939</strain>
    </source>
</reference>
<dbReference type="RefSeq" id="WP_395416064.1">
    <property type="nucleotide sequence ID" value="NZ_JBIPKE010000011.1"/>
</dbReference>
<feature type="transmembrane region" description="Helical" evidence="1">
    <location>
        <begin position="43"/>
        <end position="61"/>
    </location>
</feature>
<feature type="transmembrane region" description="Helical" evidence="1">
    <location>
        <begin position="68"/>
        <end position="87"/>
    </location>
</feature>
<evidence type="ECO:0000256" key="1">
    <source>
        <dbReference type="SAM" id="Phobius"/>
    </source>
</evidence>
<comment type="caution">
    <text evidence="2">The sequence shown here is derived from an EMBL/GenBank/DDBJ whole genome shotgun (WGS) entry which is preliminary data.</text>
</comment>
<keyword evidence="1" id="KW-0472">Membrane</keyword>
<evidence type="ECO:0000313" key="3">
    <source>
        <dbReference type="Proteomes" id="UP001610063"/>
    </source>
</evidence>
<name>A0ABW7N3Z8_9BACT</name>